<dbReference type="PATRIC" id="fig|253.9.peg.2702"/>
<reference evidence="1 2" key="1">
    <citation type="journal article" date="2015" name="Genom Data">
        <title>Draft genome sequence of a multidrug-resistant Chryseobacterium indologenes isolate from Malaysia.</title>
        <authorList>
            <person name="Yu C.Y."/>
            <person name="Ang G.Y."/>
            <person name="Cheng H.J."/>
            <person name="Cheong Y.M."/>
            <person name="Yin W.F."/>
            <person name="Chan K.G."/>
        </authorList>
    </citation>
    <scope>NUCLEOTIDE SEQUENCE [LARGE SCALE GENOMIC DNA]</scope>
    <source>
        <strain evidence="1 2">CI_885</strain>
    </source>
</reference>
<protein>
    <submittedName>
        <fullName evidence="1">Uncharacterized protein</fullName>
    </submittedName>
</protein>
<dbReference type="Proteomes" id="UP000037953">
    <property type="component" value="Unassembled WGS sequence"/>
</dbReference>
<reference evidence="2" key="2">
    <citation type="submission" date="2015-09" db="EMBL/GenBank/DDBJ databases">
        <title>Draft genome sequence of a multidrug-resistant Chryseobacterium indologenes isolate from Malaysia.</title>
        <authorList>
            <person name="Yu C.Y."/>
            <person name="Ang G.Y."/>
            <person name="Chan K.-G."/>
        </authorList>
    </citation>
    <scope>NUCLEOTIDE SEQUENCE [LARGE SCALE GENOMIC DNA]</scope>
    <source>
        <strain evidence="2">CI_885</strain>
    </source>
</reference>
<gene>
    <name evidence="1" type="ORF">AOB46_21460</name>
</gene>
<organism evidence="1 2">
    <name type="scientific">Chryseobacterium indologenes</name>
    <name type="common">Flavobacterium indologenes</name>
    <dbReference type="NCBI Taxonomy" id="253"/>
    <lineage>
        <taxon>Bacteria</taxon>
        <taxon>Pseudomonadati</taxon>
        <taxon>Bacteroidota</taxon>
        <taxon>Flavobacteriia</taxon>
        <taxon>Flavobacteriales</taxon>
        <taxon>Weeksellaceae</taxon>
        <taxon>Chryseobacterium group</taxon>
        <taxon>Chryseobacterium</taxon>
    </lineage>
</organism>
<dbReference type="EMBL" id="LJOD01000022">
    <property type="protein sequence ID" value="KPE49188.1"/>
    <property type="molecule type" value="Genomic_DNA"/>
</dbReference>
<accession>A0A0N0ZS67</accession>
<name>A0A0N0ZS67_CHRID</name>
<evidence type="ECO:0000313" key="2">
    <source>
        <dbReference type="Proteomes" id="UP000037953"/>
    </source>
</evidence>
<sequence length="354" mass="41365">MCIGSFTYSQSQELTNKKLILYYDIINKAENKIVSNNLDSALILYKKAFKTFDHPHAKDLYNSMQAALKIKDTDYALRQYRYLKCLDYPFEEQFLIQNFPDHKKSDDVRCTTTLNSSYKKTIDSLFTMDQYYRKLSGGNYAKYQKEITKNDSIVSVRLLKLIQQKGFPNEYDLGLQSAGKDFSHQFYLIIWHQSSNDKIKPQQVNFSNELIKALNQGKITPDNTAFLLDLSNSTNNYSSRHFDIIEFIKNEGDPDRPHDKVTENLKKADCCYVHQWFYPKNRGEQGNILVNPINENRKKLGMSSLDDNLKKKVFTLRHKDFILPQAQIVGMNFQTEEDANKIKKFLLKLNDSHH</sequence>
<comment type="caution">
    <text evidence="1">The sequence shown here is derived from an EMBL/GenBank/DDBJ whole genome shotgun (WGS) entry which is preliminary data.</text>
</comment>
<evidence type="ECO:0000313" key="1">
    <source>
        <dbReference type="EMBL" id="KPE49188.1"/>
    </source>
</evidence>
<proteinExistence type="predicted"/>
<dbReference type="AlphaFoldDB" id="A0A0N0ZS67"/>